<accession>A0A655W5H2</accession>
<name>A0A655W5H2_VIBCL</name>
<organism evidence="1 2">
    <name type="scientific">Vibrio cholerae</name>
    <dbReference type="NCBI Taxonomy" id="666"/>
    <lineage>
        <taxon>Bacteria</taxon>
        <taxon>Pseudomonadati</taxon>
        <taxon>Pseudomonadota</taxon>
        <taxon>Gammaproteobacteria</taxon>
        <taxon>Vibrionales</taxon>
        <taxon>Vibrionaceae</taxon>
        <taxon>Vibrio</taxon>
    </lineage>
</organism>
<dbReference type="Proteomes" id="UP000041770">
    <property type="component" value="Unassembled WGS sequence"/>
</dbReference>
<protein>
    <submittedName>
        <fullName evidence="1">Uncharacterized protein</fullName>
    </submittedName>
</protein>
<dbReference type="EMBL" id="CWQY01000003">
    <property type="protein sequence ID" value="CSC17623.1"/>
    <property type="molecule type" value="Genomic_DNA"/>
</dbReference>
<reference evidence="1 2" key="1">
    <citation type="submission" date="2015-07" db="EMBL/GenBank/DDBJ databases">
        <authorList>
            <consortium name="Pathogen Informatics"/>
        </authorList>
    </citation>
    <scope>NUCLEOTIDE SEQUENCE [LARGE SCALE GENOMIC DNA]</scope>
    <source>
        <strain evidence="1 2">A316</strain>
    </source>
</reference>
<evidence type="ECO:0000313" key="1">
    <source>
        <dbReference type="EMBL" id="CSC17623.1"/>
    </source>
</evidence>
<proteinExistence type="predicted"/>
<sequence length="29" mass="3465">MSIGILAFSKQCEEMELFRCPDIRHIYSF</sequence>
<gene>
    <name evidence="1" type="ORF">ERS013200_00766</name>
</gene>
<dbReference type="AlphaFoldDB" id="A0A655W5H2"/>
<evidence type="ECO:0000313" key="2">
    <source>
        <dbReference type="Proteomes" id="UP000041770"/>
    </source>
</evidence>